<accession>A0AAN8A678</accession>
<evidence type="ECO:0000313" key="2">
    <source>
        <dbReference type="EMBL" id="KAK5708404.1"/>
    </source>
</evidence>
<reference evidence="2" key="1">
    <citation type="submission" date="2023-08" db="EMBL/GenBank/DDBJ databases">
        <title>Black Yeasts Isolated from many extreme environments.</title>
        <authorList>
            <person name="Coleine C."/>
            <person name="Stajich J.E."/>
            <person name="Selbmann L."/>
        </authorList>
    </citation>
    <scope>NUCLEOTIDE SEQUENCE</scope>
    <source>
        <strain evidence="2">CCFEE 5810</strain>
    </source>
</reference>
<sequence length="185" mass="20169">MAEPVEDSTAAQQLAAPKRKRKDTDDVGGIAKKAKGNDVSETDEECNAKAKKEKSRLLKKTIHKHSTKRSGAAAGIDSLNREIPVETVLLEEVEHAEPKVPTKTTGEATSSVVDDFEEPIVAAEHTMVKSFKTVQEPVVIEETATIQEKASSDKHHSTESIVSIPCARYCRRMANSNALAYCHMA</sequence>
<organism evidence="2 3">
    <name type="scientific">Elasticomyces elasticus</name>
    <dbReference type="NCBI Taxonomy" id="574655"/>
    <lineage>
        <taxon>Eukaryota</taxon>
        <taxon>Fungi</taxon>
        <taxon>Dikarya</taxon>
        <taxon>Ascomycota</taxon>
        <taxon>Pezizomycotina</taxon>
        <taxon>Dothideomycetes</taxon>
        <taxon>Dothideomycetidae</taxon>
        <taxon>Mycosphaerellales</taxon>
        <taxon>Teratosphaeriaceae</taxon>
        <taxon>Elasticomyces</taxon>
    </lineage>
</organism>
<gene>
    <name evidence="2" type="ORF">LTR97_000944</name>
</gene>
<dbReference type="AlphaFoldDB" id="A0AAN8A678"/>
<evidence type="ECO:0000313" key="3">
    <source>
        <dbReference type="Proteomes" id="UP001310594"/>
    </source>
</evidence>
<name>A0AAN8A678_9PEZI</name>
<proteinExistence type="predicted"/>
<dbReference type="Proteomes" id="UP001310594">
    <property type="component" value="Unassembled WGS sequence"/>
</dbReference>
<dbReference type="EMBL" id="JAVRQU010000001">
    <property type="protein sequence ID" value="KAK5708404.1"/>
    <property type="molecule type" value="Genomic_DNA"/>
</dbReference>
<evidence type="ECO:0000256" key="1">
    <source>
        <dbReference type="SAM" id="MobiDB-lite"/>
    </source>
</evidence>
<comment type="caution">
    <text evidence="2">The sequence shown here is derived from an EMBL/GenBank/DDBJ whole genome shotgun (WGS) entry which is preliminary data.</text>
</comment>
<protein>
    <submittedName>
        <fullName evidence="2">Uncharacterized protein</fullName>
    </submittedName>
</protein>
<feature type="region of interest" description="Disordered" evidence="1">
    <location>
        <begin position="1"/>
        <end position="56"/>
    </location>
</feature>